<evidence type="ECO:0000259" key="1">
    <source>
        <dbReference type="SMART" id="SM00901"/>
    </source>
</evidence>
<name>A0A840RCJ7_9NEIS</name>
<evidence type="ECO:0000313" key="2">
    <source>
        <dbReference type="EMBL" id="MBB5190677.1"/>
    </source>
</evidence>
<accession>A0A840RCJ7</accession>
<reference evidence="2 3" key="1">
    <citation type="submission" date="2020-08" db="EMBL/GenBank/DDBJ databases">
        <title>Genomic Encyclopedia of Type Strains, Phase IV (KMG-IV): sequencing the most valuable type-strain genomes for metagenomic binning, comparative biology and taxonomic classification.</title>
        <authorList>
            <person name="Goeker M."/>
        </authorList>
    </citation>
    <scope>NUCLEOTIDE SEQUENCE [LARGE SCALE GENOMIC DNA]</scope>
    <source>
        <strain evidence="2 3">DSM 18233</strain>
    </source>
</reference>
<dbReference type="Pfam" id="PF08867">
    <property type="entry name" value="FRG"/>
    <property type="match status" value="1"/>
</dbReference>
<protein>
    <recommendedName>
        <fullName evidence="1">FRG domain-containing protein</fullName>
    </recommendedName>
</protein>
<organism evidence="2 3">
    <name type="scientific">Silvimonas terrae</name>
    <dbReference type="NCBI Taxonomy" id="300266"/>
    <lineage>
        <taxon>Bacteria</taxon>
        <taxon>Pseudomonadati</taxon>
        <taxon>Pseudomonadota</taxon>
        <taxon>Betaproteobacteria</taxon>
        <taxon>Neisseriales</taxon>
        <taxon>Chitinibacteraceae</taxon>
        <taxon>Silvimonas</taxon>
    </lineage>
</organism>
<proteinExistence type="predicted"/>
<dbReference type="InterPro" id="IPR014966">
    <property type="entry name" value="FRG-dom"/>
</dbReference>
<dbReference type="Proteomes" id="UP000543030">
    <property type="component" value="Unassembled WGS sequence"/>
</dbReference>
<dbReference type="SMART" id="SM00901">
    <property type="entry name" value="FRG"/>
    <property type="match status" value="1"/>
</dbReference>
<dbReference type="EMBL" id="JACHHN010000002">
    <property type="protein sequence ID" value="MBB5190677.1"/>
    <property type="molecule type" value="Genomic_DNA"/>
</dbReference>
<sequence>MPVTRLICPFPFVEKKKMAKEMESHEVGSFSKFIEVIQWPIVLGELAFFRGQAVRGNLVPNIARDNPKKDTIEREKKLLEQFRLQGAHLLTNPNLSDLDLMVVAQHHGMKTRLLDWTSSPLVALWFACADAKEGDVYVYMFSDPPTETRAHAPDFDPFGAGKTIFVQPKNNNARVNAQQGWFTLHRFSSRTKTYVPLDKNTELKGRLTELVIPEKQRGYMIESLRLMGINTKTLFPDLNGLCSHLNDTVRD</sequence>
<dbReference type="AlphaFoldDB" id="A0A840RCJ7"/>
<keyword evidence="3" id="KW-1185">Reference proteome</keyword>
<evidence type="ECO:0000313" key="3">
    <source>
        <dbReference type="Proteomes" id="UP000543030"/>
    </source>
</evidence>
<comment type="caution">
    <text evidence="2">The sequence shown here is derived from an EMBL/GenBank/DDBJ whole genome shotgun (WGS) entry which is preliminary data.</text>
</comment>
<feature type="domain" description="FRG" evidence="1">
    <location>
        <begin position="43"/>
        <end position="139"/>
    </location>
</feature>
<dbReference type="RefSeq" id="WP_184098901.1">
    <property type="nucleotide sequence ID" value="NZ_JACHHN010000002.1"/>
</dbReference>
<gene>
    <name evidence="2" type="ORF">HNQ50_001399</name>
</gene>